<comment type="caution">
    <text evidence="1">The sequence shown here is derived from an EMBL/GenBank/DDBJ whole genome shotgun (WGS) entry which is preliminary data.</text>
</comment>
<dbReference type="InterPro" id="IPR017853">
    <property type="entry name" value="GH"/>
</dbReference>
<keyword evidence="2" id="KW-1185">Reference proteome</keyword>
<organism evidence="1 2">
    <name type="scientific">Microvirga aerilata</name>
    <dbReference type="NCBI Taxonomy" id="670292"/>
    <lineage>
        <taxon>Bacteria</taxon>
        <taxon>Pseudomonadati</taxon>
        <taxon>Pseudomonadota</taxon>
        <taxon>Alphaproteobacteria</taxon>
        <taxon>Hyphomicrobiales</taxon>
        <taxon>Methylobacteriaceae</taxon>
        <taxon>Microvirga</taxon>
    </lineage>
</organism>
<sequence length="389" mass="43174">MISLDNASAFGSFFLGGFECSSHRRSDGRRLDLLASTGHDRLAGKDYRLLSQHGVRAVRDGLRWHLIETAPSRYEWDSFLPMLRAANAAGTRVIWDLCHYGWPDDLDIWSPAFIDRFAQFSAAAARVVMAESEDVPVYCPVNEMSFWAWAGGEVGRFNPCAHGRGVELKRQLVRATIAAIDAIRAVDPRARFITAEPLIHVEAGLGDEEHVRRAHAYRQTQFEALDILSGAKEPEIGGAPEYLDIVGLNYYPDNQWYHGGTTIPMGHHAYRSLHEMLAEAHGRYRRPLLIAETGAEGSGRPAWLHYVCSEVHAALDAGVPVEGVCLYPIADYPGWDNERICRVGLLSVPDAKGQRTVCPRLARELRHQQALLAELRAFDAASALPLAAE</sequence>
<evidence type="ECO:0000313" key="2">
    <source>
        <dbReference type="Proteomes" id="UP000605848"/>
    </source>
</evidence>
<evidence type="ECO:0000313" key="1">
    <source>
        <dbReference type="EMBL" id="MBL0404106.1"/>
    </source>
</evidence>
<dbReference type="EMBL" id="JAEQMY010000010">
    <property type="protein sequence ID" value="MBL0404106.1"/>
    <property type="molecule type" value="Genomic_DNA"/>
</dbReference>
<accession>A0A936Z6V9</accession>
<gene>
    <name evidence="1" type="ORF">JKG68_09030</name>
</gene>
<dbReference type="SUPFAM" id="SSF51445">
    <property type="entry name" value="(Trans)glycosidases"/>
    <property type="match status" value="1"/>
</dbReference>
<name>A0A936Z6V9_9HYPH</name>
<protein>
    <submittedName>
        <fullName evidence="1">Beta-glucosidase</fullName>
    </submittedName>
</protein>
<dbReference type="Proteomes" id="UP000605848">
    <property type="component" value="Unassembled WGS sequence"/>
</dbReference>
<reference evidence="1" key="1">
    <citation type="submission" date="2021-01" db="EMBL/GenBank/DDBJ databases">
        <title>Microvirga sp.</title>
        <authorList>
            <person name="Kim M.K."/>
        </authorList>
    </citation>
    <scope>NUCLEOTIDE SEQUENCE</scope>
    <source>
        <strain evidence="1">5420S-16</strain>
    </source>
</reference>
<dbReference type="Gene3D" id="3.20.20.80">
    <property type="entry name" value="Glycosidases"/>
    <property type="match status" value="1"/>
</dbReference>
<dbReference type="AlphaFoldDB" id="A0A936Z6V9"/>
<proteinExistence type="predicted"/>
<dbReference type="RefSeq" id="WP_202058443.1">
    <property type="nucleotide sequence ID" value="NZ_JAEQMY010000010.1"/>
</dbReference>